<accession>A0A2P5EW86</accession>
<dbReference type="EMBL" id="JXTC01000089">
    <property type="protein sequence ID" value="PON89798.1"/>
    <property type="molecule type" value="Genomic_DNA"/>
</dbReference>
<gene>
    <name evidence="1" type="ORF">TorRG33x02_143210</name>
</gene>
<comment type="caution">
    <text evidence="1">The sequence shown here is derived from an EMBL/GenBank/DDBJ whole genome shotgun (WGS) entry which is preliminary data.</text>
</comment>
<evidence type="ECO:0000313" key="1">
    <source>
        <dbReference type="EMBL" id="PON89798.1"/>
    </source>
</evidence>
<sequence>MSNPLDRYTSAYLLSGYSFNDYRLKSAPSLASEDALDDDHGRDSNLGLQDGGNDLGLGLMNDPLHEDAAVLENLGGASRLSGGVKSDPRVEDTNTAAPLHKFATATLGFGPSGASRSGTRSRMATGSAFELGDVRKAGYDIVSTDPIHSLQHKHFHAGHANSGFGSGIMAGPSRHDGHANSGFGAGIMAGPSRHAGPSTIAQSGHGPSFANVVSGCNLQDQIGFNGSASPLQNSNSNDSLIAPELSKPTIKGNYVCVKINDQILQNRMNLCKFSLIGRVFLSKGDTPWKLADLKFKLQSLWKLSPTWRLISLGR</sequence>
<protein>
    <submittedName>
        <fullName evidence="1">Uncharacterized protein</fullName>
    </submittedName>
</protein>
<evidence type="ECO:0000313" key="2">
    <source>
        <dbReference type="Proteomes" id="UP000237000"/>
    </source>
</evidence>
<organism evidence="1 2">
    <name type="scientific">Trema orientale</name>
    <name type="common">Charcoal tree</name>
    <name type="synonym">Celtis orientalis</name>
    <dbReference type="NCBI Taxonomy" id="63057"/>
    <lineage>
        <taxon>Eukaryota</taxon>
        <taxon>Viridiplantae</taxon>
        <taxon>Streptophyta</taxon>
        <taxon>Embryophyta</taxon>
        <taxon>Tracheophyta</taxon>
        <taxon>Spermatophyta</taxon>
        <taxon>Magnoliopsida</taxon>
        <taxon>eudicotyledons</taxon>
        <taxon>Gunneridae</taxon>
        <taxon>Pentapetalae</taxon>
        <taxon>rosids</taxon>
        <taxon>fabids</taxon>
        <taxon>Rosales</taxon>
        <taxon>Cannabaceae</taxon>
        <taxon>Trema</taxon>
    </lineage>
</organism>
<feature type="non-terminal residue" evidence="1">
    <location>
        <position position="314"/>
    </location>
</feature>
<keyword evidence="2" id="KW-1185">Reference proteome</keyword>
<dbReference type="AlphaFoldDB" id="A0A2P5EW86"/>
<reference evidence="2" key="1">
    <citation type="submission" date="2016-06" db="EMBL/GenBank/DDBJ databases">
        <title>Parallel loss of symbiosis genes in relatives of nitrogen-fixing non-legume Parasponia.</title>
        <authorList>
            <person name="Van Velzen R."/>
            <person name="Holmer R."/>
            <person name="Bu F."/>
            <person name="Rutten L."/>
            <person name="Van Zeijl A."/>
            <person name="Liu W."/>
            <person name="Santuari L."/>
            <person name="Cao Q."/>
            <person name="Sharma T."/>
            <person name="Shen D."/>
            <person name="Roswanjaya Y."/>
            <person name="Wardhani T."/>
            <person name="Kalhor M.S."/>
            <person name="Jansen J."/>
            <person name="Van den Hoogen J."/>
            <person name="Gungor B."/>
            <person name="Hartog M."/>
            <person name="Hontelez J."/>
            <person name="Verver J."/>
            <person name="Yang W.-C."/>
            <person name="Schijlen E."/>
            <person name="Repin R."/>
            <person name="Schilthuizen M."/>
            <person name="Schranz E."/>
            <person name="Heidstra R."/>
            <person name="Miyata K."/>
            <person name="Fedorova E."/>
            <person name="Kohlen W."/>
            <person name="Bisseling T."/>
            <person name="Smit S."/>
            <person name="Geurts R."/>
        </authorList>
    </citation>
    <scope>NUCLEOTIDE SEQUENCE [LARGE SCALE GENOMIC DNA]</scope>
    <source>
        <strain evidence="2">cv. RG33-2</strain>
    </source>
</reference>
<dbReference type="OrthoDB" id="1209652at2759"/>
<name>A0A2P5EW86_TREOI</name>
<proteinExistence type="predicted"/>
<dbReference type="InParanoid" id="A0A2P5EW86"/>
<dbReference type="Proteomes" id="UP000237000">
    <property type="component" value="Unassembled WGS sequence"/>
</dbReference>